<evidence type="ECO:0000256" key="7">
    <source>
        <dbReference type="ARBA" id="ARBA00022932"/>
    </source>
</evidence>
<evidence type="ECO:0000256" key="4">
    <source>
        <dbReference type="ARBA" id="ARBA00022679"/>
    </source>
</evidence>
<dbReference type="InterPro" id="IPR004013">
    <property type="entry name" value="PHP_dom"/>
</dbReference>
<dbReference type="GO" id="GO:0006260">
    <property type="term" value="P:DNA replication"/>
    <property type="evidence" value="ECO:0007669"/>
    <property type="project" value="UniProtKB-KW"/>
</dbReference>
<keyword evidence="5" id="KW-0548">Nucleotidyltransferase</keyword>
<name>A0A1F5VMI5_9BACT</name>
<dbReference type="NCBIfam" id="NF005298">
    <property type="entry name" value="PRK06826.1"/>
    <property type="match status" value="1"/>
</dbReference>
<sequence length="1085" mass="121486">MSFVHLHTHSHYSLLDGLSKINDLIFEASRLEMPALALTDHGNMYGAIEFYKKAKKAGIKPIIGVEAYLAARALKDKEPGIDERRYHLTLLAENDEGYHNLIKLVTISNLEGFYYKPRIDKEVLKQHSTGLIALSGCMGGEIPRTVYRGDMEEATRLVSEYKEIFGKDNFFIETAHHPGIPNHDQIQASLRELARGTKTPIVATQDSHYIKPDDAPAQDVLLAIQTNSKLDDEDRLTMKSDDYSLRSPKIMKELFKDLPEAIQNTLAIAERANLEIPLGILKFPDFPVPNGFTPETFLEKLCRENLPKYYGQHPSDEIKKRLEYELSIIKKTGFSTYMLLVADIVRYATSQKIPLNARGSAGGSLVSFILGIVNTDPIKYNLFFERFLNPDRISPPDIDLDIADTGRDHILEYVQNKYGRDRVAQIITFGTMAARAAIRDAGRALGMSYGFCDQLAKLIPFNPTQGMKEGWLEHCLNEIEEFKTIYKNDPEAKRLIDSAKKLEGVARHASVHACGVVITNEPMSDSIPLQYATSHGDSDANQQVIVTQYEMHAIEDLGILKMDFLGLKNLSIIESTMKLVKERCGIEIEIDNLSLDNSEVFKTLAEGKTVGVFQLEGQGMTRYLKELGPTNIEDIIAMISLYRPGPMELIPSYIKRKHGKEQVVYLHPKLEPILKNTYGIAVYQEQMMQIVRDLAGFTLAEADILRKAIGKKIKSLLEEQKKIFVERMVKNNIEKSVARQLGGLLEPFARYGFNRSHAASYALVAYQTAYLKTAYPIEFMTALLNADEKDIERIGFLIKEARLHGIEVLPPELNASFDGFSPEDAPASGEDDKADKNKQAKTIRFGLRAIKNVGSNAVRSIIKERAESGPFTSLENFLDRIPPADINKKTLEALIKSGSLDKFGERAGLLENVETLLTYQRESARALKGGQSTLFSGGESTALPPLRLKETEPVSQEEKLKWEKELLGLFVSGHPLDKFKDILERQPINIKNIKTMKEGTPVLIGGLIEELKKVLTKKNEPMLFLKLADFTDNIEAVVFPRLLAANGGIFQPDRCIAIKGSVSLRNGTPSIICNEAKILGEKKID</sequence>
<keyword evidence="7" id="KW-0239">DNA-directed DNA polymerase</keyword>
<protein>
    <recommendedName>
        <fullName evidence="3">DNA polymerase III subunit alpha</fullName>
        <ecNumber evidence="2">2.7.7.7</ecNumber>
    </recommendedName>
</protein>
<dbReference type="Gene3D" id="1.10.150.870">
    <property type="match status" value="1"/>
</dbReference>
<dbReference type="NCBIfam" id="NF004226">
    <property type="entry name" value="PRK05673.1"/>
    <property type="match status" value="1"/>
</dbReference>
<dbReference type="Pfam" id="PF01336">
    <property type="entry name" value="tRNA_anti-codon"/>
    <property type="match status" value="1"/>
</dbReference>
<keyword evidence="4" id="KW-0808">Transferase</keyword>
<dbReference type="Gene3D" id="3.20.20.140">
    <property type="entry name" value="Metal-dependent hydrolases"/>
    <property type="match status" value="1"/>
</dbReference>
<evidence type="ECO:0000256" key="3">
    <source>
        <dbReference type="ARBA" id="ARBA00019114"/>
    </source>
</evidence>
<gene>
    <name evidence="10" type="ORF">A2Z53_02790</name>
</gene>
<dbReference type="Pfam" id="PF17657">
    <property type="entry name" value="DNA_pol3_finger"/>
    <property type="match status" value="1"/>
</dbReference>
<dbReference type="InterPro" id="IPR003141">
    <property type="entry name" value="Pol/His_phosphatase_N"/>
</dbReference>
<dbReference type="InterPro" id="IPR016195">
    <property type="entry name" value="Pol/histidinol_Pase-like"/>
</dbReference>
<keyword evidence="6" id="KW-0235">DNA replication</keyword>
<comment type="caution">
    <text evidence="10">The sequence shown here is derived from an EMBL/GenBank/DDBJ whole genome shotgun (WGS) entry which is preliminary data.</text>
</comment>
<evidence type="ECO:0000313" key="10">
    <source>
        <dbReference type="EMBL" id="OGF64642.1"/>
    </source>
</evidence>
<evidence type="ECO:0000256" key="8">
    <source>
        <dbReference type="ARBA" id="ARBA00049244"/>
    </source>
</evidence>
<proteinExistence type="predicted"/>
<dbReference type="AlphaFoldDB" id="A0A1F5VMI5"/>
<evidence type="ECO:0000256" key="1">
    <source>
        <dbReference type="ARBA" id="ARBA00004496"/>
    </source>
</evidence>
<comment type="catalytic activity">
    <reaction evidence="8">
        <text>DNA(n) + a 2'-deoxyribonucleoside 5'-triphosphate = DNA(n+1) + diphosphate</text>
        <dbReference type="Rhea" id="RHEA:22508"/>
        <dbReference type="Rhea" id="RHEA-COMP:17339"/>
        <dbReference type="Rhea" id="RHEA-COMP:17340"/>
        <dbReference type="ChEBI" id="CHEBI:33019"/>
        <dbReference type="ChEBI" id="CHEBI:61560"/>
        <dbReference type="ChEBI" id="CHEBI:173112"/>
        <dbReference type="EC" id="2.7.7.7"/>
    </reaction>
</comment>
<dbReference type="InterPro" id="IPR011708">
    <property type="entry name" value="DNA_pol3_alpha_NTPase_dom"/>
</dbReference>
<dbReference type="Pfam" id="PF14579">
    <property type="entry name" value="HHH_6"/>
    <property type="match status" value="1"/>
</dbReference>
<dbReference type="InterPro" id="IPR004365">
    <property type="entry name" value="NA-bd_OB_tRNA"/>
</dbReference>
<dbReference type="GO" id="GO:0003676">
    <property type="term" value="F:nucleic acid binding"/>
    <property type="evidence" value="ECO:0007669"/>
    <property type="project" value="InterPro"/>
</dbReference>
<dbReference type="SMART" id="SM00481">
    <property type="entry name" value="POLIIIAc"/>
    <property type="match status" value="1"/>
</dbReference>
<dbReference type="InterPro" id="IPR029460">
    <property type="entry name" value="DNAPol_HHH"/>
</dbReference>
<feature type="domain" description="Polymerase/histidinol phosphatase N-terminal" evidence="9">
    <location>
        <begin position="4"/>
        <end position="71"/>
    </location>
</feature>
<dbReference type="Gene3D" id="1.10.10.1600">
    <property type="entry name" value="Bacterial DNA polymerase III alpha subunit, thumb domain"/>
    <property type="match status" value="1"/>
</dbReference>
<organism evidence="10 11">
    <name type="scientific">Candidatus Giovannonibacteria bacterium RIFCSPHIGHO2_02_42_15</name>
    <dbReference type="NCBI Taxonomy" id="1798329"/>
    <lineage>
        <taxon>Bacteria</taxon>
        <taxon>Candidatus Giovannoniibacteriota</taxon>
    </lineage>
</organism>
<dbReference type="PANTHER" id="PTHR32294">
    <property type="entry name" value="DNA POLYMERASE III SUBUNIT ALPHA"/>
    <property type="match status" value="1"/>
</dbReference>
<dbReference type="CDD" id="cd12113">
    <property type="entry name" value="PHP_PolIIIA_DnaE3"/>
    <property type="match status" value="1"/>
</dbReference>
<dbReference type="Pfam" id="PF02811">
    <property type="entry name" value="PHP"/>
    <property type="match status" value="1"/>
</dbReference>
<evidence type="ECO:0000313" key="11">
    <source>
        <dbReference type="Proteomes" id="UP000177451"/>
    </source>
</evidence>
<dbReference type="InterPro" id="IPR004805">
    <property type="entry name" value="DnaE2/DnaE/PolC"/>
</dbReference>
<dbReference type="InterPro" id="IPR041931">
    <property type="entry name" value="DNA_pol3_alpha_thumb_dom"/>
</dbReference>
<accession>A0A1F5VMI5</accession>
<dbReference type="EC" id="2.7.7.7" evidence="2"/>
<dbReference type="SUPFAM" id="SSF89550">
    <property type="entry name" value="PHP domain-like"/>
    <property type="match status" value="1"/>
</dbReference>
<reference evidence="10 11" key="1">
    <citation type="journal article" date="2016" name="Nat. Commun.">
        <title>Thousands of microbial genomes shed light on interconnected biogeochemical processes in an aquifer system.</title>
        <authorList>
            <person name="Anantharaman K."/>
            <person name="Brown C.T."/>
            <person name="Hug L.A."/>
            <person name="Sharon I."/>
            <person name="Castelle C.J."/>
            <person name="Probst A.J."/>
            <person name="Thomas B.C."/>
            <person name="Singh A."/>
            <person name="Wilkins M.J."/>
            <person name="Karaoz U."/>
            <person name="Brodie E.L."/>
            <person name="Williams K.H."/>
            <person name="Hubbard S.S."/>
            <person name="Banfield J.F."/>
        </authorList>
    </citation>
    <scope>NUCLEOTIDE SEQUENCE [LARGE SCALE GENOMIC DNA]</scope>
</reference>
<dbReference type="EMBL" id="MFHH01000039">
    <property type="protein sequence ID" value="OGF64642.1"/>
    <property type="molecule type" value="Genomic_DNA"/>
</dbReference>
<comment type="subcellular location">
    <subcellularLocation>
        <location evidence="1">Cytoplasm</location>
    </subcellularLocation>
</comment>
<dbReference type="PANTHER" id="PTHR32294:SF0">
    <property type="entry name" value="DNA POLYMERASE III SUBUNIT ALPHA"/>
    <property type="match status" value="1"/>
</dbReference>
<dbReference type="CDD" id="cd04485">
    <property type="entry name" value="DnaE_OBF"/>
    <property type="match status" value="1"/>
</dbReference>
<dbReference type="GO" id="GO:0003887">
    <property type="term" value="F:DNA-directed DNA polymerase activity"/>
    <property type="evidence" value="ECO:0007669"/>
    <property type="project" value="UniProtKB-KW"/>
</dbReference>
<dbReference type="Proteomes" id="UP000177451">
    <property type="component" value="Unassembled WGS sequence"/>
</dbReference>
<dbReference type="InterPro" id="IPR040982">
    <property type="entry name" value="DNA_pol3_finger"/>
</dbReference>
<dbReference type="GO" id="GO:0005737">
    <property type="term" value="C:cytoplasm"/>
    <property type="evidence" value="ECO:0007669"/>
    <property type="project" value="UniProtKB-SubCell"/>
</dbReference>
<evidence type="ECO:0000256" key="2">
    <source>
        <dbReference type="ARBA" id="ARBA00012417"/>
    </source>
</evidence>
<evidence type="ECO:0000256" key="5">
    <source>
        <dbReference type="ARBA" id="ARBA00022695"/>
    </source>
</evidence>
<dbReference type="GO" id="GO:0008408">
    <property type="term" value="F:3'-5' exonuclease activity"/>
    <property type="evidence" value="ECO:0007669"/>
    <property type="project" value="InterPro"/>
</dbReference>
<dbReference type="NCBIfam" id="TIGR00594">
    <property type="entry name" value="polc"/>
    <property type="match status" value="1"/>
</dbReference>
<dbReference type="Pfam" id="PF07733">
    <property type="entry name" value="DNA_pol3_alpha"/>
    <property type="match status" value="1"/>
</dbReference>
<evidence type="ECO:0000259" key="9">
    <source>
        <dbReference type="SMART" id="SM00481"/>
    </source>
</evidence>
<evidence type="ECO:0000256" key="6">
    <source>
        <dbReference type="ARBA" id="ARBA00022705"/>
    </source>
</evidence>